<comment type="catalytic activity">
    <reaction evidence="8 9">
        <text>5-phospho-alpha-D-ribose 1-diphosphate + nicotinate + ATP + H2O = nicotinate beta-D-ribonucleotide + ADP + phosphate + diphosphate</text>
        <dbReference type="Rhea" id="RHEA:36163"/>
        <dbReference type="ChEBI" id="CHEBI:15377"/>
        <dbReference type="ChEBI" id="CHEBI:30616"/>
        <dbReference type="ChEBI" id="CHEBI:32544"/>
        <dbReference type="ChEBI" id="CHEBI:33019"/>
        <dbReference type="ChEBI" id="CHEBI:43474"/>
        <dbReference type="ChEBI" id="CHEBI:57502"/>
        <dbReference type="ChEBI" id="CHEBI:58017"/>
        <dbReference type="ChEBI" id="CHEBI:456216"/>
        <dbReference type="EC" id="6.3.4.21"/>
    </reaction>
</comment>
<dbReference type="RefSeq" id="WP_275704247.1">
    <property type="nucleotide sequence ID" value="NZ_JANCMW010000001.1"/>
</dbReference>
<sequence>MLKRPLVVRESDLSLLVDLYELAMAQAYWSEGMDDTAVFSLFFRELPDNRNFILACGQQNVVRVIESLAFTDEHIKRLESLNRFQSGFLDWLRGFRFSGSVHAVAEGTPLFPQEPLLEVEGPVAEVQLLESLVMNYVHLESVLASKAVRLTFAAGDRPVVDFGMRRTHGVDAAHRSVRAYRLAGLAGTSNVLAGLDFNMPVYGTMAHSFVQACPDELDAFRAYARLYPGTTLLVDTYDTRTAVRRIIQWLKEEPEVRIGGIRLDSGDLAAEAVDCRNMLDEAGFTDIKIMASGGLNEHKIAKLLSAAAPIDGFGVGTAIGVSNDEPALELAFKMTEYADLPRMKNSPGKQSFPGRKQIYRRLGTDGCITQDVVAGRDEVFDGDPLLKPVMKHGQVPEDAIPTLDDQVRAAEQMIATLPQRFRSLEPLGENPVVISEFLRALQKDTLAKVGGG</sequence>
<keyword evidence="6 9" id="KW-0662">Pyridine nucleotide biosynthesis</keyword>
<evidence type="ECO:0000256" key="1">
    <source>
        <dbReference type="ARBA" id="ARBA00004952"/>
    </source>
</evidence>
<keyword evidence="4" id="KW-0597">Phosphoprotein</keyword>
<dbReference type="SUPFAM" id="SSF51690">
    <property type="entry name" value="Nicotinate/Quinolinate PRTase C-terminal domain-like"/>
    <property type="match status" value="1"/>
</dbReference>
<evidence type="ECO:0000256" key="8">
    <source>
        <dbReference type="ARBA" id="ARBA00048668"/>
    </source>
</evidence>
<dbReference type="EC" id="6.3.4.21" evidence="3 9"/>
<protein>
    <recommendedName>
        <fullName evidence="3 9">Nicotinate phosphoribosyltransferase</fullName>
        <ecNumber evidence="3 9">6.3.4.21</ecNumber>
    </recommendedName>
</protein>
<dbReference type="Proteomes" id="UP001143391">
    <property type="component" value="Unassembled WGS sequence"/>
</dbReference>
<dbReference type="CDD" id="cd01570">
    <property type="entry name" value="NAPRTase_A"/>
    <property type="match status" value="1"/>
</dbReference>
<dbReference type="Gene3D" id="3.20.140.10">
    <property type="entry name" value="nicotinate phosphoribosyltransferase"/>
    <property type="match status" value="1"/>
</dbReference>
<evidence type="ECO:0000256" key="2">
    <source>
        <dbReference type="ARBA" id="ARBA00010897"/>
    </source>
</evidence>
<dbReference type="PANTHER" id="PTHR11098">
    <property type="entry name" value="NICOTINATE PHOSPHORIBOSYLTRANSFERASE"/>
    <property type="match status" value="1"/>
</dbReference>
<feature type="domain" description="Nicotinate phosphoribosyltransferase N-terminal" evidence="11">
    <location>
        <begin position="15"/>
        <end position="137"/>
    </location>
</feature>
<name>A0ABT5Y511_9GAMM</name>
<dbReference type="InterPro" id="IPR036068">
    <property type="entry name" value="Nicotinate_pribotase-like_C"/>
</dbReference>
<dbReference type="NCBIfam" id="TIGR01513">
    <property type="entry name" value="NAPRTase_put"/>
    <property type="match status" value="1"/>
</dbReference>
<keyword evidence="5 9" id="KW-0436">Ligase</keyword>
<dbReference type="Pfam" id="PF04095">
    <property type="entry name" value="NAPRTase"/>
    <property type="match status" value="1"/>
</dbReference>
<keyword evidence="13" id="KW-1185">Reference proteome</keyword>
<feature type="domain" description="Nicotinate/nicotinamide phosphoribosyltransferase" evidence="10">
    <location>
        <begin position="159"/>
        <end position="336"/>
    </location>
</feature>
<dbReference type="Pfam" id="PF17767">
    <property type="entry name" value="NAPRTase_N"/>
    <property type="match status" value="1"/>
</dbReference>
<dbReference type="NCBIfam" id="NF006696">
    <property type="entry name" value="PRK09243.1-3"/>
    <property type="match status" value="1"/>
</dbReference>
<evidence type="ECO:0000256" key="3">
    <source>
        <dbReference type="ARBA" id="ARBA00013236"/>
    </source>
</evidence>
<comment type="PTM">
    <text evidence="9">Transiently phosphorylated on a His residue during the reaction cycle. Phosphorylation strongly increases the affinity for substrates and increases the rate of nicotinate D-ribonucleotide production. Dephosphorylation regenerates the low-affinity form of the enzyme, leading to product release.</text>
</comment>
<evidence type="ECO:0000256" key="5">
    <source>
        <dbReference type="ARBA" id="ARBA00022598"/>
    </source>
</evidence>
<dbReference type="GO" id="GO:0004516">
    <property type="term" value="F:nicotinate phosphoribosyltransferase activity"/>
    <property type="evidence" value="ECO:0007669"/>
    <property type="project" value="UniProtKB-EC"/>
</dbReference>
<comment type="caution">
    <text evidence="12">The sequence shown here is derived from an EMBL/GenBank/DDBJ whole genome shotgun (WGS) entry which is preliminary data.</text>
</comment>
<dbReference type="Gene3D" id="3.20.20.70">
    <property type="entry name" value="Aldolase class I"/>
    <property type="match status" value="1"/>
</dbReference>
<dbReference type="PIRSF" id="PIRSF000484">
    <property type="entry name" value="NAPRT"/>
    <property type="match status" value="1"/>
</dbReference>
<organism evidence="12 13">
    <name type="scientific">Marinobacter iranensis</name>
    <dbReference type="NCBI Taxonomy" id="2962607"/>
    <lineage>
        <taxon>Bacteria</taxon>
        <taxon>Pseudomonadati</taxon>
        <taxon>Pseudomonadota</taxon>
        <taxon>Gammaproteobacteria</taxon>
        <taxon>Pseudomonadales</taxon>
        <taxon>Marinobacteraceae</taxon>
        <taxon>Marinobacter</taxon>
    </lineage>
</organism>
<accession>A0ABT5Y511</accession>
<comment type="pathway">
    <text evidence="1 9">Cofactor biosynthesis; NAD(+) biosynthesis; nicotinate D-ribonucleotide from nicotinate: step 1/1.</text>
</comment>
<evidence type="ECO:0000256" key="6">
    <source>
        <dbReference type="ARBA" id="ARBA00022642"/>
    </source>
</evidence>
<evidence type="ECO:0000256" key="7">
    <source>
        <dbReference type="ARBA" id="ARBA00022679"/>
    </source>
</evidence>
<dbReference type="InterPro" id="IPR041525">
    <property type="entry name" value="N/Namide_PRibTrfase"/>
</dbReference>
<keyword evidence="12" id="KW-0328">Glycosyltransferase</keyword>
<keyword evidence="7 9" id="KW-0808">Transferase</keyword>
<evidence type="ECO:0000256" key="4">
    <source>
        <dbReference type="ARBA" id="ARBA00022553"/>
    </source>
</evidence>
<evidence type="ECO:0000259" key="10">
    <source>
        <dbReference type="Pfam" id="PF04095"/>
    </source>
</evidence>
<evidence type="ECO:0000259" key="11">
    <source>
        <dbReference type="Pfam" id="PF17767"/>
    </source>
</evidence>
<comment type="similarity">
    <text evidence="2 9">Belongs to the NAPRTase family.</text>
</comment>
<dbReference type="InterPro" id="IPR006405">
    <property type="entry name" value="Nic_PRibTrfase_pncB"/>
</dbReference>
<dbReference type="GO" id="GO:0016757">
    <property type="term" value="F:glycosyltransferase activity"/>
    <property type="evidence" value="ECO:0007669"/>
    <property type="project" value="UniProtKB-KW"/>
</dbReference>
<dbReference type="InterPro" id="IPR040727">
    <property type="entry name" value="NAPRTase_N"/>
</dbReference>
<proteinExistence type="inferred from homology"/>
<gene>
    <name evidence="12" type="ORF">NLU14_00775</name>
</gene>
<dbReference type="InterPro" id="IPR007229">
    <property type="entry name" value="Nic_PRibTrfase-Fam"/>
</dbReference>
<dbReference type="SUPFAM" id="SSF54675">
    <property type="entry name" value="Nicotinate/Quinolinate PRTase N-terminal domain-like"/>
    <property type="match status" value="1"/>
</dbReference>
<dbReference type="NCBIfam" id="NF009131">
    <property type="entry name" value="PRK12484.1"/>
    <property type="match status" value="1"/>
</dbReference>
<dbReference type="PANTHER" id="PTHR11098:SF1">
    <property type="entry name" value="NICOTINATE PHOSPHORIBOSYLTRANSFERASE"/>
    <property type="match status" value="1"/>
</dbReference>
<evidence type="ECO:0000313" key="13">
    <source>
        <dbReference type="Proteomes" id="UP001143391"/>
    </source>
</evidence>
<evidence type="ECO:0000256" key="9">
    <source>
        <dbReference type="RuleBase" id="RU365100"/>
    </source>
</evidence>
<comment type="function">
    <text evidence="9">Catalyzes the first step in the biosynthesis of NAD from nicotinic acid, the ATP-dependent synthesis of beta-nicotinate D-ribonucleotide from nicotinate and 5-phospho-D-ribose 1-phosphate.</text>
</comment>
<reference evidence="12" key="1">
    <citation type="submission" date="2022-07" db="EMBL/GenBank/DDBJ databases">
        <title>Marinobacter iranensis a new bacterium isolate from a hipersaline lake in Iran.</title>
        <authorList>
            <person name="Mohammad A.M.A."/>
            <person name="Cristina S.-P."/>
            <person name="Antonio V."/>
        </authorList>
    </citation>
    <scope>NUCLEOTIDE SEQUENCE</scope>
    <source>
        <strain evidence="12">71-i</strain>
    </source>
</reference>
<dbReference type="EMBL" id="JANCMW010000001">
    <property type="protein sequence ID" value="MDF0748756.1"/>
    <property type="molecule type" value="Genomic_DNA"/>
</dbReference>
<evidence type="ECO:0000313" key="12">
    <source>
        <dbReference type="EMBL" id="MDF0748756.1"/>
    </source>
</evidence>
<dbReference type="InterPro" id="IPR013785">
    <property type="entry name" value="Aldolase_TIM"/>
</dbReference>